<evidence type="ECO:0000259" key="6">
    <source>
        <dbReference type="PROSITE" id="PS50043"/>
    </source>
</evidence>
<reference evidence="8 9" key="1">
    <citation type="submission" date="2020-08" db="EMBL/GenBank/DDBJ databases">
        <title>Sequencing the genomes of 1000 actinobacteria strains.</title>
        <authorList>
            <person name="Klenk H.-P."/>
        </authorList>
    </citation>
    <scope>NUCLEOTIDE SEQUENCE [LARGE SCALE GENOMIC DNA]</scope>
    <source>
        <strain evidence="8 9">DSM 45362</strain>
    </source>
</reference>
<dbReference type="InterPro" id="IPR001789">
    <property type="entry name" value="Sig_transdc_resp-reg_receiver"/>
</dbReference>
<accession>A0A841BXQ2</accession>
<dbReference type="PANTHER" id="PTHR44688">
    <property type="entry name" value="DNA-BINDING TRANSCRIPTIONAL ACTIVATOR DEVR_DOSR"/>
    <property type="match status" value="1"/>
</dbReference>
<dbReference type="InterPro" id="IPR000792">
    <property type="entry name" value="Tscrpt_reg_LuxR_C"/>
</dbReference>
<dbReference type="InterPro" id="IPR016032">
    <property type="entry name" value="Sig_transdc_resp-reg_C-effctor"/>
</dbReference>
<evidence type="ECO:0000313" key="8">
    <source>
        <dbReference type="EMBL" id="MBB5871552.1"/>
    </source>
</evidence>
<feature type="region of interest" description="Disordered" evidence="5">
    <location>
        <begin position="138"/>
        <end position="188"/>
    </location>
</feature>
<dbReference type="GO" id="GO:0000160">
    <property type="term" value="P:phosphorelay signal transduction system"/>
    <property type="evidence" value="ECO:0007669"/>
    <property type="project" value="InterPro"/>
</dbReference>
<dbReference type="RefSeq" id="WP_312875336.1">
    <property type="nucleotide sequence ID" value="NZ_JACHMN010000002.1"/>
</dbReference>
<keyword evidence="3" id="KW-0804">Transcription</keyword>
<comment type="caution">
    <text evidence="8">The sequence shown here is derived from an EMBL/GenBank/DDBJ whole genome shotgun (WGS) entry which is preliminary data.</text>
</comment>
<dbReference type="GO" id="GO:0003677">
    <property type="term" value="F:DNA binding"/>
    <property type="evidence" value="ECO:0007669"/>
    <property type="project" value="UniProtKB-KW"/>
</dbReference>
<name>A0A841BXQ2_9ACTN</name>
<dbReference type="InterPro" id="IPR036388">
    <property type="entry name" value="WH-like_DNA-bd_sf"/>
</dbReference>
<keyword evidence="4" id="KW-0597">Phosphoprotein</keyword>
<keyword evidence="2 8" id="KW-0238">DNA-binding</keyword>
<evidence type="ECO:0000259" key="7">
    <source>
        <dbReference type="PROSITE" id="PS50110"/>
    </source>
</evidence>
<dbReference type="InterPro" id="IPR011006">
    <property type="entry name" value="CheY-like_superfamily"/>
</dbReference>
<dbReference type="Gene3D" id="3.40.50.2300">
    <property type="match status" value="1"/>
</dbReference>
<proteinExistence type="predicted"/>
<evidence type="ECO:0000256" key="2">
    <source>
        <dbReference type="ARBA" id="ARBA00023125"/>
    </source>
</evidence>
<feature type="modified residue" description="4-aspartylphosphate" evidence="4">
    <location>
        <position position="54"/>
    </location>
</feature>
<dbReference type="SUPFAM" id="SSF52172">
    <property type="entry name" value="CheY-like"/>
    <property type="match status" value="1"/>
</dbReference>
<dbReference type="PROSITE" id="PS50043">
    <property type="entry name" value="HTH_LUXR_2"/>
    <property type="match status" value="1"/>
</dbReference>
<feature type="compositionally biased region" description="Polar residues" evidence="5">
    <location>
        <begin position="138"/>
        <end position="154"/>
    </location>
</feature>
<evidence type="ECO:0000256" key="1">
    <source>
        <dbReference type="ARBA" id="ARBA00023015"/>
    </source>
</evidence>
<evidence type="ECO:0000256" key="3">
    <source>
        <dbReference type="ARBA" id="ARBA00023163"/>
    </source>
</evidence>
<evidence type="ECO:0000256" key="5">
    <source>
        <dbReference type="SAM" id="MobiDB-lite"/>
    </source>
</evidence>
<evidence type="ECO:0000256" key="4">
    <source>
        <dbReference type="PROSITE-ProRule" id="PRU00169"/>
    </source>
</evidence>
<dbReference type="GO" id="GO:0006355">
    <property type="term" value="P:regulation of DNA-templated transcription"/>
    <property type="evidence" value="ECO:0007669"/>
    <property type="project" value="InterPro"/>
</dbReference>
<dbReference type="PRINTS" id="PR00038">
    <property type="entry name" value="HTHLUXR"/>
</dbReference>
<dbReference type="SUPFAM" id="SSF46894">
    <property type="entry name" value="C-terminal effector domain of the bipartite response regulators"/>
    <property type="match status" value="1"/>
</dbReference>
<sequence>MQTVLVCVRSVPAAQSVAACAHRLGIGSAVRTAVTTTDAIAQLVSHPADIILVDTGLSRPDTVGFTRRVLAVAPAATMVLFGSEDPQTARAAIDAGARGLIGGGDHEVVAAAAKALLLVMERIPAGTPAGRHVGQAMSTQSLTRPTGQTSSGAWTSAPVGRSAPGVNGPVRAGWPTRPPLPGQTGTSTMVPAQRADATLDGDQISLETRQLPVGRPVRSVTLTERELQVLRGMADGRSNAEIGRELFVSEDTVKTHARRLFRKLGARDRAHAVAAGFRQGLVV</sequence>
<dbReference type="Gene3D" id="1.10.10.10">
    <property type="entry name" value="Winged helix-like DNA-binding domain superfamily/Winged helix DNA-binding domain"/>
    <property type="match status" value="1"/>
</dbReference>
<keyword evidence="9" id="KW-1185">Reference proteome</keyword>
<dbReference type="SMART" id="SM00421">
    <property type="entry name" value="HTH_LUXR"/>
    <property type="match status" value="1"/>
</dbReference>
<organism evidence="8 9">
    <name type="scientific">Allocatelliglobosispora scoriae</name>
    <dbReference type="NCBI Taxonomy" id="643052"/>
    <lineage>
        <taxon>Bacteria</taxon>
        <taxon>Bacillati</taxon>
        <taxon>Actinomycetota</taxon>
        <taxon>Actinomycetes</taxon>
        <taxon>Micromonosporales</taxon>
        <taxon>Micromonosporaceae</taxon>
        <taxon>Allocatelliglobosispora</taxon>
    </lineage>
</organism>
<dbReference type="Pfam" id="PF00196">
    <property type="entry name" value="GerE"/>
    <property type="match status" value="1"/>
</dbReference>
<dbReference type="AlphaFoldDB" id="A0A841BXQ2"/>
<feature type="domain" description="Response regulatory" evidence="7">
    <location>
        <begin position="3"/>
        <end position="118"/>
    </location>
</feature>
<dbReference type="EMBL" id="JACHMN010000002">
    <property type="protein sequence ID" value="MBB5871552.1"/>
    <property type="molecule type" value="Genomic_DNA"/>
</dbReference>
<dbReference type="Proteomes" id="UP000587527">
    <property type="component" value="Unassembled WGS sequence"/>
</dbReference>
<dbReference type="PROSITE" id="PS50110">
    <property type="entry name" value="RESPONSE_REGULATORY"/>
    <property type="match status" value="1"/>
</dbReference>
<feature type="domain" description="HTH luxR-type" evidence="6">
    <location>
        <begin position="215"/>
        <end position="280"/>
    </location>
</feature>
<dbReference type="PROSITE" id="PS00622">
    <property type="entry name" value="HTH_LUXR_1"/>
    <property type="match status" value="1"/>
</dbReference>
<dbReference type="CDD" id="cd06170">
    <property type="entry name" value="LuxR_C_like"/>
    <property type="match status" value="1"/>
</dbReference>
<gene>
    <name evidence="8" type="ORF">F4553_004931</name>
</gene>
<evidence type="ECO:0000313" key="9">
    <source>
        <dbReference type="Proteomes" id="UP000587527"/>
    </source>
</evidence>
<protein>
    <submittedName>
        <fullName evidence="8">DNA-binding NarL/FixJ family response regulator</fullName>
    </submittedName>
</protein>
<dbReference type="PANTHER" id="PTHR44688:SF16">
    <property type="entry name" value="DNA-BINDING TRANSCRIPTIONAL ACTIVATOR DEVR_DOSR"/>
    <property type="match status" value="1"/>
</dbReference>
<keyword evidence="1" id="KW-0805">Transcription regulation</keyword>